<dbReference type="Pfam" id="PF06553">
    <property type="entry name" value="BNIP3"/>
    <property type="match status" value="1"/>
</dbReference>
<gene>
    <name evidence="9" type="ORF">J4Q44_G00359780</name>
</gene>
<evidence type="ECO:0000256" key="7">
    <source>
        <dbReference type="ARBA" id="ARBA00023128"/>
    </source>
</evidence>
<evidence type="ECO:0000313" key="10">
    <source>
        <dbReference type="Proteomes" id="UP001356427"/>
    </source>
</evidence>
<name>A0AAN8KLI3_9TELE</name>
<evidence type="ECO:0000256" key="4">
    <source>
        <dbReference type="ARBA" id="ARBA00022692"/>
    </source>
</evidence>
<evidence type="ECO:0000256" key="6">
    <source>
        <dbReference type="ARBA" id="ARBA00022989"/>
    </source>
</evidence>
<dbReference type="GO" id="GO:0005635">
    <property type="term" value="C:nuclear envelope"/>
    <property type="evidence" value="ECO:0007669"/>
    <property type="project" value="TreeGrafter"/>
</dbReference>
<dbReference type="PANTHER" id="PTHR15186:SF4">
    <property type="entry name" value="BCL2_ADENOVIRUS E1B 19 KDA PROTEIN-INTERACTING PROTEIN 3"/>
    <property type="match status" value="1"/>
</dbReference>
<evidence type="ECO:0000256" key="3">
    <source>
        <dbReference type="ARBA" id="ARBA00007710"/>
    </source>
</evidence>
<dbReference type="EMBL" id="JAGTTL010000036">
    <property type="protein sequence ID" value="KAK6293652.1"/>
    <property type="molecule type" value="Genomic_DNA"/>
</dbReference>
<dbReference type="GO" id="GO:0005741">
    <property type="term" value="C:mitochondrial outer membrane"/>
    <property type="evidence" value="ECO:0007669"/>
    <property type="project" value="TreeGrafter"/>
</dbReference>
<accession>A0AAN8KLI3</accession>
<dbReference type="AlphaFoldDB" id="A0AAN8KLI3"/>
<keyword evidence="6" id="KW-1133">Transmembrane helix</keyword>
<evidence type="ECO:0000256" key="2">
    <source>
        <dbReference type="ARBA" id="ARBA00004325"/>
    </source>
</evidence>
<dbReference type="GO" id="GO:0005783">
    <property type="term" value="C:endoplasmic reticulum"/>
    <property type="evidence" value="ECO:0007669"/>
    <property type="project" value="TreeGrafter"/>
</dbReference>
<evidence type="ECO:0000256" key="8">
    <source>
        <dbReference type="ARBA" id="ARBA00023136"/>
    </source>
</evidence>
<reference evidence="9 10" key="1">
    <citation type="submission" date="2021-04" db="EMBL/GenBank/DDBJ databases">
        <authorList>
            <person name="De Guttry C."/>
            <person name="Zahm M."/>
            <person name="Klopp C."/>
            <person name="Cabau C."/>
            <person name="Louis A."/>
            <person name="Berthelot C."/>
            <person name="Parey E."/>
            <person name="Roest Crollius H."/>
            <person name="Montfort J."/>
            <person name="Robinson-Rechavi M."/>
            <person name="Bucao C."/>
            <person name="Bouchez O."/>
            <person name="Gislard M."/>
            <person name="Lluch J."/>
            <person name="Milhes M."/>
            <person name="Lampietro C."/>
            <person name="Lopez Roques C."/>
            <person name="Donnadieu C."/>
            <person name="Braasch I."/>
            <person name="Desvignes T."/>
            <person name="Postlethwait J."/>
            <person name="Bobe J."/>
            <person name="Wedekind C."/>
            <person name="Guiguen Y."/>
        </authorList>
    </citation>
    <scope>NUCLEOTIDE SEQUENCE [LARGE SCALE GENOMIC DNA]</scope>
    <source>
        <strain evidence="9">Cs_M1</strain>
        <tissue evidence="9">Blood</tissue>
    </source>
</reference>
<organism evidence="9 10">
    <name type="scientific">Coregonus suidteri</name>
    <dbReference type="NCBI Taxonomy" id="861788"/>
    <lineage>
        <taxon>Eukaryota</taxon>
        <taxon>Metazoa</taxon>
        <taxon>Chordata</taxon>
        <taxon>Craniata</taxon>
        <taxon>Vertebrata</taxon>
        <taxon>Euteleostomi</taxon>
        <taxon>Actinopterygii</taxon>
        <taxon>Neopterygii</taxon>
        <taxon>Teleostei</taxon>
        <taxon>Protacanthopterygii</taxon>
        <taxon>Salmoniformes</taxon>
        <taxon>Salmonidae</taxon>
        <taxon>Coregoninae</taxon>
        <taxon>Coregonus</taxon>
    </lineage>
</organism>
<keyword evidence="4" id="KW-0812">Transmembrane</keyword>
<dbReference type="GO" id="GO:0097345">
    <property type="term" value="P:mitochondrial outer membrane permeabilization"/>
    <property type="evidence" value="ECO:0007669"/>
    <property type="project" value="TreeGrafter"/>
</dbReference>
<keyword evidence="7" id="KW-0496">Mitochondrion</keyword>
<keyword evidence="8" id="KW-0472">Membrane</keyword>
<proteinExistence type="inferred from homology"/>
<dbReference type="InterPro" id="IPR010548">
    <property type="entry name" value="BNIP3"/>
</dbReference>
<comment type="caution">
    <text evidence="9">The sequence shown here is derived from an EMBL/GenBank/DDBJ whole genome shotgun (WGS) entry which is preliminary data.</text>
</comment>
<dbReference type="PANTHER" id="PTHR15186">
    <property type="entry name" value="RE48077P"/>
    <property type="match status" value="1"/>
</dbReference>
<evidence type="ECO:0000313" key="9">
    <source>
        <dbReference type="EMBL" id="KAK6293652.1"/>
    </source>
</evidence>
<evidence type="ECO:0000256" key="5">
    <source>
        <dbReference type="ARBA" id="ARBA00022703"/>
    </source>
</evidence>
<dbReference type="Proteomes" id="UP001356427">
    <property type="component" value="Unassembled WGS sequence"/>
</dbReference>
<protein>
    <submittedName>
        <fullName evidence="9">Uncharacterized protein</fullName>
    </submittedName>
</protein>
<keyword evidence="10" id="KW-1185">Reference proteome</keyword>
<comment type="similarity">
    <text evidence="3">Belongs to the NIP3 family.</text>
</comment>
<comment type="subcellular location">
    <subcellularLocation>
        <location evidence="1">Membrane</location>
        <topology evidence="1">Single-pass membrane protein</topology>
    </subcellularLocation>
    <subcellularLocation>
        <location evidence="2">Mitochondrion membrane</location>
    </subcellularLocation>
</comment>
<keyword evidence="5" id="KW-0053">Apoptosis</keyword>
<evidence type="ECO:0000256" key="1">
    <source>
        <dbReference type="ARBA" id="ARBA00004167"/>
    </source>
</evidence>
<dbReference type="GO" id="GO:0042802">
    <property type="term" value="F:identical protein binding"/>
    <property type="evidence" value="ECO:0007669"/>
    <property type="project" value="UniProtKB-ARBA"/>
</dbReference>
<dbReference type="GO" id="GO:0043065">
    <property type="term" value="P:positive regulation of apoptotic process"/>
    <property type="evidence" value="ECO:0007669"/>
    <property type="project" value="InterPro"/>
</dbReference>
<sequence>MSLQKEIPYKESLQGSWTWRSYYLTPNTSQAGVPQEEVHNATVRLGHRHLFFCFRGSEGNSSQSEEDNQERIREVENLLKKNADWIWDWSSRPENKPTKVRSTL</sequence>